<protein>
    <submittedName>
        <fullName evidence="1">Uncharacterized protein</fullName>
    </submittedName>
</protein>
<keyword evidence="2" id="KW-1185">Reference proteome</keyword>
<name>A0A8W8NSN9_MAGGI</name>
<sequence length="221" mass="24867">MQQLLPDEQFLAKAYHFFSDNDATPHNPVLDKSLIPQDDRNACGLPIQLNVSRVFATAKDTVTVPAKILSAVQEASESKDVSILIAATSPVKQEFSVKGKVVSFLQPHSDISSEEDIPEEENNHVGQIYGIQNIYTYRCCINEKCTKKKINEMMTCTYYHIKYSDTSAGYAVVVKLLMKNSRNNMQIFTDAIEQLFTSIGKTANFFDAVTLLQTFNSYQFL</sequence>
<dbReference type="AlphaFoldDB" id="A0A8W8NSN9"/>
<organism evidence="1 2">
    <name type="scientific">Magallana gigas</name>
    <name type="common">Pacific oyster</name>
    <name type="synonym">Crassostrea gigas</name>
    <dbReference type="NCBI Taxonomy" id="29159"/>
    <lineage>
        <taxon>Eukaryota</taxon>
        <taxon>Metazoa</taxon>
        <taxon>Spiralia</taxon>
        <taxon>Lophotrochozoa</taxon>
        <taxon>Mollusca</taxon>
        <taxon>Bivalvia</taxon>
        <taxon>Autobranchia</taxon>
        <taxon>Pteriomorphia</taxon>
        <taxon>Ostreida</taxon>
        <taxon>Ostreoidea</taxon>
        <taxon>Ostreidae</taxon>
        <taxon>Magallana</taxon>
    </lineage>
</organism>
<evidence type="ECO:0000313" key="2">
    <source>
        <dbReference type="Proteomes" id="UP000005408"/>
    </source>
</evidence>
<dbReference type="EnsemblMetazoa" id="G7192.1">
    <property type="protein sequence ID" value="G7192.1:cds"/>
    <property type="gene ID" value="G7192"/>
</dbReference>
<dbReference type="Proteomes" id="UP000005408">
    <property type="component" value="Unassembled WGS sequence"/>
</dbReference>
<accession>A0A8W8NSN9</accession>
<reference evidence="1" key="1">
    <citation type="submission" date="2022-08" db="UniProtKB">
        <authorList>
            <consortium name="EnsemblMetazoa"/>
        </authorList>
    </citation>
    <scope>IDENTIFICATION</scope>
    <source>
        <strain evidence="1">05x7-T-G4-1.051#20</strain>
    </source>
</reference>
<evidence type="ECO:0000313" key="1">
    <source>
        <dbReference type="EnsemblMetazoa" id="G7192.1:cds"/>
    </source>
</evidence>
<proteinExistence type="predicted"/>